<keyword evidence="8" id="KW-1185">Reference proteome</keyword>
<keyword evidence="4 6" id="KW-1133">Transmembrane helix</keyword>
<organism evidence="7 8">
    <name type="scientific">Romboutsia ilealis</name>
    <dbReference type="NCBI Taxonomy" id="1115758"/>
    <lineage>
        <taxon>Bacteria</taxon>
        <taxon>Bacillati</taxon>
        <taxon>Bacillota</taxon>
        <taxon>Clostridia</taxon>
        <taxon>Peptostreptococcales</taxon>
        <taxon>Peptostreptococcaceae</taxon>
        <taxon>Romboutsia</taxon>
    </lineage>
</organism>
<dbReference type="GO" id="GO:0005886">
    <property type="term" value="C:plasma membrane"/>
    <property type="evidence" value="ECO:0007669"/>
    <property type="project" value="UniProtKB-SubCell"/>
</dbReference>
<dbReference type="CDD" id="cd06579">
    <property type="entry name" value="TM_PBP1_transp_AraH_like"/>
    <property type="match status" value="1"/>
</dbReference>
<accession>A0A1V1I253</accession>
<dbReference type="RefSeq" id="WP_180701821.1">
    <property type="nucleotide sequence ID" value="NZ_LN555523.1"/>
</dbReference>
<keyword evidence="3 6" id="KW-0812">Transmembrane</keyword>
<evidence type="ECO:0000256" key="4">
    <source>
        <dbReference type="ARBA" id="ARBA00022989"/>
    </source>
</evidence>
<dbReference type="GeneID" id="82205713"/>
<gene>
    <name evidence="7" type="ORF">CRIB_1681</name>
</gene>
<dbReference type="NCBIfam" id="NF007067">
    <property type="entry name" value="PRK09512.1"/>
    <property type="match status" value="1"/>
</dbReference>
<feature type="transmembrane region" description="Helical" evidence="6">
    <location>
        <begin position="300"/>
        <end position="317"/>
    </location>
</feature>
<evidence type="ECO:0000256" key="6">
    <source>
        <dbReference type="SAM" id="Phobius"/>
    </source>
</evidence>
<dbReference type="GO" id="GO:0022857">
    <property type="term" value="F:transmembrane transporter activity"/>
    <property type="evidence" value="ECO:0007669"/>
    <property type="project" value="InterPro"/>
</dbReference>
<evidence type="ECO:0000313" key="8">
    <source>
        <dbReference type="Proteomes" id="UP000245622"/>
    </source>
</evidence>
<protein>
    <submittedName>
        <fullName evidence="7">Ribose transport system permease protein RbsC</fullName>
    </submittedName>
</protein>
<keyword evidence="2" id="KW-1003">Cell membrane</keyword>
<evidence type="ECO:0000256" key="3">
    <source>
        <dbReference type="ARBA" id="ARBA00022692"/>
    </source>
</evidence>
<keyword evidence="5 6" id="KW-0472">Membrane</keyword>
<feature type="transmembrane region" description="Helical" evidence="6">
    <location>
        <begin position="165"/>
        <end position="191"/>
    </location>
</feature>
<evidence type="ECO:0000256" key="5">
    <source>
        <dbReference type="ARBA" id="ARBA00023136"/>
    </source>
</evidence>
<reference evidence="7 8" key="1">
    <citation type="submission" date="2014-04" db="EMBL/GenBank/DDBJ databases">
        <authorList>
            <person name="Hornung B.V."/>
        </authorList>
    </citation>
    <scope>NUCLEOTIDE SEQUENCE [LARGE SCALE GENOMIC DNA]</scope>
    <source>
        <strain evidence="7 8">CRIB</strain>
    </source>
</reference>
<comment type="subcellular location">
    <subcellularLocation>
        <location evidence="1">Cell membrane</location>
        <topology evidence="1">Multi-pass membrane protein</topology>
    </subcellularLocation>
</comment>
<proteinExistence type="predicted"/>
<evidence type="ECO:0000256" key="1">
    <source>
        <dbReference type="ARBA" id="ARBA00004651"/>
    </source>
</evidence>
<feature type="transmembrane region" description="Helical" evidence="6">
    <location>
        <begin position="222"/>
        <end position="244"/>
    </location>
</feature>
<evidence type="ECO:0000256" key="2">
    <source>
        <dbReference type="ARBA" id="ARBA00022475"/>
    </source>
</evidence>
<dbReference type="PANTHER" id="PTHR32196">
    <property type="entry name" value="ABC TRANSPORTER PERMEASE PROTEIN YPHD-RELATED-RELATED"/>
    <property type="match status" value="1"/>
</dbReference>
<feature type="transmembrane region" description="Helical" evidence="6">
    <location>
        <begin position="98"/>
        <end position="120"/>
    </location>
</feature>
<dbReference type="PANTHER" id="PTHR32196:SF72">
    <property type="entry name" value="RIBOSE IMPORT PERMEASE PROTEIN RBSC"/>
    <property type="match status" value="1"/>
</dbReference>
<feature type="transmembrane region" description="Helical" evidence="6">
    <location>
        <begin position="21"/>
        <end position="41"/>
    </location>
</feature>
<dbReference type="Pfam" id="PF02653">
    <property type="entry name" value="BPD_transp_2"/>
    <property type="match status" value="1"/>
</dbReference>
<dbReference type="InterPro" id="IPR001851">
    <property type="entry name" value="ABC_transp_permease"/>
</dbReference>
<dbReference type="KEGG" id="ril:CRIB_1681"/>
<dbReference type="AlphaFoldDB" id="A0A1V1I253"/>
<sequence length="322" mass="33391">MTSQAMKQKKQIDKKEILDKYRSLIALALLIVVVSILSPSFLTTKNIFNVLRQTSVNAIIAAGMTFVILTGGIDLSVGSILAISGAVCASMLVSGTNIIIAVIIALVIGAIVGFLNGFVISKGKLQPFIATLATMTILRGLTLVFTDGKPITLGSGDLAVAFGKIGGGTILGIPTPAIIMIVVFLVCGYVLNNTTMGRHTYALGSNEDAAKLSGLNTDKIKIAVYTVSGILAAVAGIIITSRLYSAQPTAGESYELDAIAAVVLGGTSLTGGKGKISNTIVGALIMGVLSNALNLLDVSSYYQMMIKGVVILIAVLLDRKNK</sequence>
<name>A0A1V1I253_9FIRM</name>
<evidence type="ECO:0000313" key="7">
    <source>
        <dbReference type="EMBL" id="CED94288.1"/>
    </source>
</evidence>
<dbReference type="EMBL" id="LN555523">
    <property type="protein sequence ID" value="CED94288.1"/>
    <property type="molecule type" value="Genomic_DNA"/>
</dbReference>
<dbReference type="Proteomes" id="UP000245622">
    <property type="component" value="Chromosome 1"/>
</dbReference>